<evidence type="ECO:0000256" key="1">
    <source>
        <dbReference type="ARBA" id="ARBA00004123"/>
    </source>
</evidence>
<keyword evidence="5" id="KW-0736">Signalosome</keyword>
<dbReference type="PANTHER" id="PTHR15350:SF5">
    <property type="entry name" value="COP9 SIGNALOSOME COMPLEX SUBUNIT 7"/>
    <property type="match status" value="1"/>
</dbReference>
<dbReference type="STRING" id="10195.A0A3M7QZG0"/>
<gene>
    <name evidence="9" type="ORF">BpHYR1_051601</name>
</gene>
<dbReference type="PANTHER" id="PTHR15350">
    <property type="entry name" value="COP9 SIGNALOSOME COMPLEX SUBUNIT 7/DENDRITIC CELL PROTEIN GA17"/>
    <property type="match status" value="1"/>
</dbReference>
<dbReference type="GO" id="GO:0010387">
    <property type="term" value="P:COP9 signalosome assembly"/>
    <property type="evidence" value="ECO:0007669"/>
    <property type="project" value="InterPro"/>
</dbReference>
<dbReference type="Pfam" id="PF18392">
    <property type="entry name" value="CSN7a_helixI"/>
    <property type="match status" value="1"/>
</dbReference>
<proteinExistence type="inferred from homology"/>
<dbReference type="InterPro" id="IPR045237">
    <property type="entry name" value="COPS7/eIF3m"/>
</dbReference>
<feature type="domain" description="PCI" evidence="8">
    <location>
        <begin position="1"/>
        <end position="157"/>
    </location>
</feature>
<dbReference type="Proteomes" id="UP000276133">
    <property type="component" value="Unassembled WGS sequence"/>
</dbReference>
<evidence type="ECO:0000256" key="4">
    <source>
        <dbReference type="ARBA" id="ARBA00022490"/>
    </source>
</evidence>
<dbReference type="SMART" id="SM00088">
    <property type="entry name" value="PINT"/>
    <property type="match status" value="1"/>
</dbReference>
<evidence type="ECO:0000313" key="9">
    <source>
        <dbReference type="EMBL" id="RNA16683.1"/>
    </source>
</evidence>
<evidence type="ECO:0000256" key="3">
    <source>
        <dbReference type="ARBA" id="ARBA00008482"/>
    </source>
</evidence>
<sequence length="258" mass="29254">MTDKSNQIDQYLSIAKTLNDAESAVELIQKVIESPSVHSFSDFLELAFFQTLKNDPTYSKYYHLLELFAYGTYSDYKTKQHQYPELNTASITKLRHLSIISIAGKNRTISYKYLCEQLHIGNVRELEDLIIEAFYANIIRGKLDQMKNQLEVEFAIGRDVTDEQVDDILSVLDSWCKNCDIALKTIEVQISQANSFKQKQIDKKANIDLEVLNLKKSIMIQNQDSDSLNNVPKESKKSLKTKGPRVSSGGKVSSSGAK</sequence>
<evidence type="ECO:0000256" key="6">
    <source>
        <dbReference type="ARBA" id="ARBA00023242"/>
    </source>
</evidence>
<feature type="compositionally biased region" description="Low complexity" evidence="7">
    <location>
        <begin position="246"/>
        <end position="258"/>
    </location>
</feature>
<evidence type="ECO:0000256" key="2">
    <source>
        <dbReference type="ARBA" id="ARBA00004496"/>
    </source>
</evidence>
<comment type="similarity">
    <text evidence="3">Belongs to the CSN7/EIF3M family. CSN7 subfamily.</text>
</comment>
<dbReference type="Pfam" id="PF01399">
    <property type="entry name" value="PCI"/>
    <property type="match status" value="1"/>
</dbReference>
<protein>
    <submittedName>
        <fullName evidence="9">COP9 signalosome complex subunit 7b-like</fullName>
    </submittedName>
</protein>
<dbReference type="GO" id="GO:0005737">
    <property type="term" value="C:cytoplasm"/>
    <property type="evidence" value="ECO:0007669"/>
    <property type="project" value="UniProtKB-SubCell"/>
</dbReference>
<dbReference type="AlphaFoldDB" id="A0A3M7QZG0"/>
<feature type="region of interest" description="Disordered" evidence="7">
    <location>
        <begin position="225"/>
        <end position="258"/>
    </location>
</feature>
<keyword evidence="6" id="KW-0539">Nucleus</keyword>
<evidence type="ECO:0000256" key="7">
    <source>
        <dbReference type="SAM" id="MobiDB-lite"/>
    </source>
</evidence>
<comment type="subcellular location">
    <subcellularLocation>
        <location evidence="2">Cytoplasm</location>
    </subcellularLocation>
    <subcellularLocation>
        <location evidence="1">Nucleus</location>
    </subcellularLocation>
</comment>
<evidence type="ECO:0000259" key="8">
    <source>
        <dbReference type="PROSITE" id="PS50250"/>
    </source>
</evidence>
<keyword evidence="4" id="KW-0963">Cytoplasm</keyword>
<name>A0A3M7QZG0_BRAPC</name>
<comment type="caution">
    <text evidence="9">The sequence shown here is derived from an EMBL/GenBank/DDBJ whole genome shotgun (WGS) entry which is preliminary data.</text>
</comment>
<organism evidence="9 10">
    <name type="scientific">Brachionus plicatilis</name>
    <name type="common">Marine rotifer</name>
    <name type="synonym">Brachionus muelleri</name>
    <dbReference type="NCBI Taxonomy" id="10195"/>
    <lineage>
        <taxon>Eukaryota</taxon>
        <taxon>Metazoa</taxon>
        <taxon>Spiralia</taxon>
        <taxon>Gnathifera</taxon>
        <taxon>Rotifera</taxon>
        <taxon>Eurotatoria</taxon>
        <taxon>Monogononta</taxon>
        <taxon>Pseudotrocha</taxon>
        <taxon>Ploima</taxon>
        <taxon>Brachionidae</taxon>
        <taxon>Brachionus</taxon>
    </lineage>
</organism>
<evidence type="ECO:0000313" key="10">
    <source>
        <dbReference type="Proteomes" id="UP000276133"/>
    </source>
</evidence>
<dbReference type="InterPro" id="IPR000717">
    <property type="entry name" value="PCI_dom"/>
</dbReference>
<evidence type="ECO:0000256" key="5">
    <source>
        <dbReference type="ARBA" id="ARBA00022790"/>
    </source>
</evidence>
<dbReference type="EMBL" id="REGN01004651">
    <property type="protein sequence ID" value="RNA16683.1"/>
    <property type="molecule type" value="Genomic_DNA"/>
</dbReference>
<accession>A0A3M7QZG0</accession>
<keyword evidence="10" id="KW-1185">Reference proteome</keyword>
<dbReference type="InterPro" id="IPR041481">
    <property type="entry name" value="CSN7_helixI"/>
</dbReference>
<dbReference type="GO" id="GO:0008180">
    <property type="term" value="C:COP9 signalosome"/>
    <property type="evidence" value="ECO:0007669"/>
    <property type="project" value="UniProtKB-KW"/>
</dbReference>
<dbReference type="PROSITE" id="PS50250">
    <property type="entry name" value="PCI"/>
    <property type="match status" value="1"/>
</dbReference>
<reference evidence="9 10" key="1">
    <citation type="journal article" date="2018" name="Sci. Rep.">
        <title>Genomic signatures of local adaptation to the degree of environmental predictability in rotifers.</title>
        <authorList>
            <person name="Franch-Gras L."/>
            <person name="Hahn C."/>
            <person name="Garcia-Roger E.M."/>
            <person name="Carmona M.J."/>
            <person name="Serra M."/>
            <person name="Gomez A."/>
        </authorList>
    </citation>
    <scope>NUCLEOTIDE SEQUENCE [LARGE SCALE GENOMIC DNA]</scope>
    <source>
        <strain evidence="9">HYR1</strain>
    </source>
</reference>
<dbReference type="OrthoDB" id="10265275at2759"/>